<protein>
    <submittedName>
        <fullName evidence="1">Uncharacterized protein</fullName>
    </submittedName>
</protein>
<evidence type="ECO:0000313" key="1">
    <source>
        <dbReference type="EMBL" id="OAE43579.1"/>
    </source>
</evidence>
<dbReference type="AlphaFoldDB" id="A0A176X759"/>
<organism evidence="1 2">
    <name type="scientific">Agrobacterium tumefaciens</name>
    <dbReference type="NCBI Taxonomy" id="358"/>
    <lineage>
        <taxon>Bacteria</taxon>
        <taxon>Pseudomonadati</taxon>
        <taxon>Pseudomonadota</taxon>
        <taxon>Alphaproteobacteria</taxon>
        <taxon>Hyphomicrobiales</taxon>
        <taxon>Rhizobiaceae</taxon>
        <taxon>Rhizobium/Agrobacterium group</taxon>
        <taxon>Agrobacterium</taxon>
        <taxon>Agrobacterium tumefaciens complex</taxon>
    </lineage>
</organism>
<dbReference type="EMBL" id="LXPS01000022">
    <property type="protein sequence ID" value="OAE43579.1"/>
    <property type="molecule type" value="Genomic_DNA"/>
</dbReference>
<dbReference type="Proteomes" id="UP000077098">
    <property type="component" value="Unassembled WGS sequence"/>
</dbReference>
<comment type="caution">
    <text evidence="1">The sequence shown here is derived from an EMBL/GenBank/DDBJ whole genome shotgun (WGS) entry which is preliminary data.</text>
</comment>
<sequence>MSDGIFRPYYSVPDWIYVERESLNQFIIANAKHIPPAVLGEPCDENSVLGLANQIIAIKKEDQTKTKVQIENDLKSLGGITKADFISAWALAREKYPPLRKAGAPKKSKKTL</sequence>
<evidence type="ECO:0000313" key="2">
    <source>
        <dbReference type="Proteomes" id="UP000077098"/>
    </source>
</evidence>
<name>A0A176X759_AGRTU</name>
<reference evidence="1 2" key="1">
    <citation type="submission" date="2016-05" db="EMBL/GenBank/DDBJ databases">
        <authorList>
            <person name="Lavstsen T."/>
            <person name="Jespersen J.S."/>
        </authorList>
    </citation>
    <scope>NUCLEOTIDE SEQUENCE [LARGE SCALE GENOMIC DNA]</scope>
    <source>
        <strain evidence="1 2">KCJ1736</strain>
    </source>
</reference>
<gene>
    <name evidence="1" type="ORF">A7J57_04750</name>
</gene>
<proteinExistence type="predicted"/>
<accession>A0A176X759</accession>